<name>A0A918S9V5_9HYPH</name>
<evidence type="ECO:0000256" key="5">
    <source>
        <dbReference type="ARBA" id="ARBA00022729"/>
    </source>
</evidence>
<dbReference type="GO" id="GO:1901678">
    <property type="term" value="P:iron coordination entity transport"/>
    <property type="evidence" value="ECO:0007669"/>
    <property type="project" value="UniProtKB-ARBA"/>
</dbReference>
<sequence length="306" mass="32668">MQRTMLFNRVALAATAFGVMSLAVQAQEITVEHAQGETTLPETPQTVLTFDLAALDTLDALGIDVTGVPETTYPEHLSEYAGEDYEKIGSLFEPDYEAVNAIQPDLIIVAGRSSSVYSELAAIAPTVDLSNDWEDFEGSIKDNARILGEIFDKTDEVEQMIADFDETKAETQEAAADAGTGLVVLTSGGEVTAYGPGSRFGWVHSTAGVTPAVEDVEAATHGDAISFEFILETNPDWLFVIDRDAAVSSGGEAAEQVLDNELMAQTTAWSEDQVVYIDPVRAYIINGGLPALHAMVEQIGDALAGD</sequence>
<proteinExistence type="inferred from homology"/>
<keyword evidence="9" id="KW-1185">Reference proteome</keyword>
<dbReference type="PROSITE" id="PS50983">
    <property type="entry name" value="FE_B12_PBP"/>
    <property type="match status" value="1"/>
</dbReference>
<dbReference type="SUPFAM" id="SSF53807">
    <property type="entry name" value="Helical backbone' metal receptor"/>
    <property type="match status" value="1"/>
</dbReference>
<evidence type="ECO:0000259" key="7">
    <source>
        <dbReference type="PROSITE" id="PS50983"/>
    </source>
</evidence>
<dbReference type="GO" id="GO:0030288">
    <property type="term" value="C:outer membrane-bounded periplasmic space"/>
    <property type="evidence" value="ECO:0007669"/>
    <property type="project" value="TreeGrafter"/>
</dbReference>
<dbReference type="Proteomes" id="UP000646579">
    <property type="component" value="Unassembled WGS sequence"/>
</dbReference>
<evidence type="ECO:0000256" key="6">
    <source>
        <dbReference type="SAM" id="SignalP"/>
    </source>
</evidence>
<dbReference type="Gene3D" id="3.40.50.1980">
    <property type="entry name" value="Nitrogenase molybdenum iron protein domain"/>
    <property type="match status" value="2"/>
</dbReference>
<comment type="caution">
    <text evidence="8">The sequence shown here is derived from an EMBL/GenBank/DDBJ whole genome shotgun (WGS) entry which is preliminary data.</text>
</comment>
<feature type="chain" id="PRO_5037042156" evidence="6">
    <location>
        <begin position="27"/>
        <end position="306"/>
    </location>
</feature>
<accession>A0A918S9V5</accession>
<dbReference type="InterPro" id="IPR051313">
    <property type="entry name" value="Bact_iron-sidero_bind"/>
</dbReference>
<dbReference type="CDD" id="cd01140">
    <property type="entry name" value="FatB"/>
    <property type="match status" value="1"/>
</dbReference>
<comment type="similarity">
    <text evidence="2">Belongs to the bacterial solute-binding protein 8 family.</text>
</comment>
<keyword evidence="4" id="KW-0410">Iron transport</keyword>
<organism evidence="8 9">
    <name type="scientific">Devosia pacifica</name>
    <dbReference type="NCBI Taxonomy" id="1335967"/>
    <lineage>
        <taxon>Bacteria</taxon>
        <taxon>Pseudomonadati</taxon>
        <taxon>Pseudomonadota</taxon>
        <taxon>Alphaproteobacteria</taxon>
        <taxon>Hyphomicrobiales</taxon>
        <taxon>Devosiaceae</taxon>
        <taxon>Devosia</taxon>
    </lineage>
</organism>
<feature type="domain" description="Fe/B12 periplasmic-binding" evidence="7">
    <location>
        <begin position="46"/>
        <end position="306"/>
    </location>
</feature>
<feature type="signal peptide" evidence="6">
    <location>
        <begin position="1"/>
        <end position="26"/>
    </location>
</feature>
<gene>
    <name evidence="8" type="ORF">GCM10007989_30270</name>
</gene>
<keyword evidence="4" id="KW-0408">Iron</keyword>
<reference evidence="8" key="2">
    <citation type="submission" date="2020-09" db="EMBL/GenBank/DDBJ databases">
        <authorList>
            <person name="Sun Q."/>
            <person name="Kim S."/>
        </authorList>
    </citation>
    <scope>NUCLEOTIDE SEQUENCE</scope>
    <source>
        <strain evidence="8">KCTC 32437</strain>
    </source>
</reference>
<keyword evidence="5 6" id="KW-0732">Signal</keyword>
<keyword evidence="4" id="KW-0406">Ion transport</keyword>
<reference evidence="8" key="1">
    <citation type="journal article" date="2014" name="Int. J. Syst. Evol. Microbiol.">
        <title>Complete genome sequence of Corynebacterium casei LMG S-19264T (=DSM 44701T), isolated from a smear-ripened cheese.</title>
        <authorList>
            <consortium name="US DOE Joint Genome Institute (JGI-PGF)"/>
            <person name="Walter F."/>
            <person name="Albersmeier A."/>
            <person name="Kalinowski J."/>
            <person name="Ruckert C."/>
        </authorList>
    </citation>
    <scope>NUCLEOTIDE SEQUENCE</scope>
    <source>
        <strain evidence="8">KCTC 32437</strain>
    </source>
</reference>
<evidence type="ECO:0000313" key="8">
    <source>
        <dbReference type="EMBL" id="GHA32149.1"/>
    </source>
</evidence>
<dbReference type="EMBL" id="BMZE01000003">
    <property type="protein sequence ID" value="GHA32149.1"/>
    <property type="molecule type" value="Genomic_DNA"/>
</dbReference>
<dbReference type="Pfam" id="PF01497">
    <property type="entry name" value="Peripla_BP_2"/>
    <property type="match status" value="1"/>
</dbReference>
<dbReference type="PANTHER" id="PTHR30532:SF28">
    <property type="entry name" value="PETROBACTIN-BINDING PROTEIN YCLQ"/>
    <property type="match status" value="1"/>
</dbReference>
<comment type="subcellular location">
    <subcellularLocation>
        <location evidence="1">Cell envelope</location>
    </subcellularLocation>
</comment>
<keyword evidence="3" id="KW-0813">Transport</keyword>
<dbReference type="PANTHER" id="PTHR30532">
    <property type="entry name" value="IRON III DICITRATE-BINDING PERIPLASMIC PROTEIN"/>
    <property type="match status" value="1"/>
</dbReference>
<evidence type="ECO:0000256" key="4">
    <source>
        <dbReference type="ARBA" id="ARBA00022496"/>
    </source>
</evidence>
<dbReference type="InterPro" id="IPR002491">
    <property type="entry name" value="ABC_transptr_periplasmic_BD"/>
</dbReference>
<dbReference type="InterPro" id="IPR033870">
    <property type="entry name" value="FatB"/>
</dbReference>
<evidence type="ECO:0000313" key="9">
    <source>
        <dbReference type="Proteomes" id="UP000646579"/>
    </source>
</evidence>
<protein>
    <submittedName>
        <fullName evidence="8">Iron ABC transporter substrate-binding protein</fullName>
    </submittedName>
</protein>
<dbReference type="AlphaFoldDB" id="A0A918S9V5"/>
<evidence type="ECO:0000256" key="2">
    <source>
        <dbReference type="ARBA" id="ARBA00008814"/>
    </source>
</evidence>
<evidence type="ECO:0000256" key="1">
    <source>
        <dbReference type="ARBA" id="ARBA00004196"/>
    </source>
</evidence>
<evidence type="ECO:0000256" key="3">
    <source>
        <dbReference type="ARBA" id="ARBA00022448"/>
    </source>
</evidence>